<dbReference type="GO" id="GO:0031250">
    <property type="term" value="C:anaerobic ribonucleoside-triphosphate reductase complex"/>
    <property type="evidence" value="ECO:0007669"/>
    <property type="project" value="TreeGrafter"/>
</dbReference>
<evidence type="ECO:0000313" key="1">
    <source>
        <dbReference type="EMBL" id="VAX29022.1"/>
    </source>
</evidence>
<dbReference type="AlphaFoldDB" id="A0A3B1CL47"/>
<dbReference type="InterPro" id="IPR012833">
    <property type="entry name" value="NrdD"/>
</dbReference>
<name>A0A3B1CL47_9ZZZZ</name>
<gene>
    <name evidence="1" type="ORF">MNBD_NITROSPIRAE03-1900</name>
</gene>
<dbReference type="SUPFAM" id="SSF51998">
    <property type="entry name" value="PFL-like glycyl radical enzymes"/>
    <property type="match status" value="1"/>
</dbReference>
<dbReference type="GO" id="GO:0004748">
    <property type="term" value="F:ribonucleoside-diphosphate reductase activity, thioredoxin disulfide as acceptor"/>
    <property type="evidence" value="ECO:0007669"/>
    <property type="project" value="TreeGrafter"/>
</dbReference>
<organism evidence="1">
    <name type="scientific">hydrothermal vent metagenome</name>
    <dbReference type="NCBI Taxonomy" id="652676"/>
    <lineage>
        <taxon>unclassified sequences</taxon>
        <taxon>metagenomes</taxon>
        <taxon>ecological metagenomes</taxon>
    </lineage>
</organism>
<dbReference type="GO" id="GO:0006260">
    <property type="term" value="P:DNA replication"/>
    <property type="evidence" value="ECO:0007669"/>
    <property type="project" value="InterPro"/>
</dbReference>
<reference evidence="1" key="1">
    <citation type="submission" date="2018-06" db="EMBL/GenBank/DDBJ databases">
        <authorList>
            <person name="Zhirakovskaya E."/>
        </authorList>
    </citation>
    <scope>NUCLEOTIDE SEQUENCE</scope>
</reference>
<proteinExistence type="predicted"/>
<keyword evidence="1" id="KW-0560">Oxidoreductase</keyword>
<dbReference type="GO" id="GO:0009265">
    <property type="term" value="P:2'-deoxyribonucleotide biosynthetic process"/>
    <property type="evidence" value="ECO:0007669"/>
    <property type="project" value="TreeGrafter"/>
</dbReference>
<accession>A0A3B1CL47</accession>
<dbReference type="EMBL" id="UOGI01000039">
    <property type="protein sequence ID" value="VAX29022.1"/>
    <property type="molecule type" value="Genomic_DNA"/>
</dbReference>
<dbReference type="GO" id="GO:0008998">
    <property type="term" value="F:ribonucleoside-triphosphate reductase (thioredoxin) activity"/>
    <property type="evidence" value="ECO:0007669"/>
    <property type="project" value="UniProtKB-EC"/>
</dbReference>
<dbReference type="Gene3D" id="3.20.70.20">
    <property type="match status" value="1"/>
</dbReference>
<dbReference type="PANTHER" id="PTHR21075">
    <property type="entry name" value="ANAEROBIC RIBONUCLEOSIDE-TRIPHOSPHATE REDUCTASE"/>
    <property type="match status" value="1"/>
</dbReference>
<sequence>MNEACLNLFNKGIASPEGHAFTLRVMDFMREKLVEFQEETGNNYNLEATPAEGTSYRLARIDKDRFSGIVCANEVQYRTLNAEPFYTNSTQLPVDFTDDMFEALDHQDTVQQRYTGGTVLHLFIGEKIEDTGALKRLIKTVCEQYHLPYFTVTPTFSVCPVDGYIAGEFAECPRCHEETEIYSRIVGYLRPVRQWNKGKKEEFRIRKEFELA</sequence>
<dbReference type="EC" id="1.17.4.2" evidence="1"/>
<protein>
    <submittedName>
        <fullName evidence="1">Ribonucleotide reductase of class III (Anaerobic), large subunit</fullName>
        <ecNumber evidence="1">1.17.4.2</ecNumber>
    </submittedName>
</protein>
<dbReference type="PANTHER" id="PTHR21075:SF0">
    <property type="entry name" value="ANAEROBIC RIBONUCLEOSIDE-TRIPHOSPHATE REDUCTASE"/>
    <property type="match status" value="1"/>
</dbReference>
<dbReference type="Pfam" id="PF13597">
    <property type="entry name" value="NRDD"/>
    <property type="match status" value="1"/>
</dbReference>